<organism evidence="10 11">
    <name type="scientific">Dorea formicigenerans</name>
    <dbReference type="NCBI Taxonomy" id="39486"/>
    <lineage>
        <taxon>Bacteria</taxon>
        <taxon>Bacillati</taxon>
        <taxon>Bacillota</taxon>
        <taxon>Clostridia</taxon>
        <taxon>Lachnospirales</taxon>
        <taxon>Lachnospiraceae</taxon>
        <taxon>Dorea</taxon>
    </lineage>
</organism>
<evidence type="ECO:0000313" key="10">
    <source>
        <dbReference type="EMBL" id="VUW99276.1"/>
    </source>
</evidence>
<comment type="similarity">
    <text evidence="2">Belongs to the ABC transporter superfamily.</text>
</comment>
<comment type="subcellular location">
    <subcellularLocation>
        <location evidence="1">Cell membrane</location>
        <topology evidence="1">Peripheral membrane protein</topology>
    </subcellularLocation>
</comment>
<sequence length="393" mass="44086">MDSTSEIVFGCENMGWPVPDIKKRLEQISHDFDLDNLLERNLFHLSGGEKQKIACASVTMPDPDVMVLDEPASNLDCRSIQILADIIAVWKNNGKTVIIAEHRLNYLKAVADRVIYMEDGQIVEDVPAKQFWNLPVEVIKQRGLRSIVPVTFERVPPLCHGNGILEVKNFHFSYNGVLDLDIPSLSIPAGAVVGIIGNNGTGKTTFARCLCGLERKATGEISIEGEVLNRKKRLKNSYLVMQDVNHQLFTESVEEEVLIGMPGSEEKNRPEAENILKSMDLLPLKELHPLSLSGGQKQRVAVASALSSRKKILVFDEPTSGLDYHHMIEVAENIRQLSAMGKTLFIITHDPELIAECCNFFIFMEMGRIKWSGGWSADNRQRLRDFFSVIQEM</sequence>
<evidence type="ECO:0000256" key="8">
    <source>
        <dbReference type="ARBA" id="ARBA00023136"/>
    </source>
</evidence>
<evidence type="ECO:0000313" key="11">
    <source>
        <dbReference type="Proteomes" id="UP000358366"/>
    </source>
</evidence>
<keyword evidence="8" id="KW-0472">Membrane</keyword>
<keyword evidence="3" id="KW-0813">Transport</keyword>
<dbReference type="InterPro" id="IPR003593">
    <property type="entry name" value="AAA+_ATPase"/>
</dbReference>
<proteinExistence type="inferred from homology"/>
<reference evidence="10 11" key="1">
    <citation type="submission" date="2019-07" db="EMBL/GenBank/DDBJ databases">
        <authorList>
            <person name="Hibberd C M."/>
            <person name="Gehrig L. J."/>
            <person name="Chang H.-W."/>
            <person name="Venkatesh S."/>
        </authorList>
    </citation>
    <scope>NUCLEOTIDE SEQUENCE [LARGE SCALE GENOMIC DNA]</scope>
    <source>
        <strain evidence="10">Dorea_formicigenerans_SSTS_Bg7063</strain>
    </source>
</reference>
<dbReference type="AlphaFoldDB" id="A0A564SVM9"/>
<keyword evidence="10" id="KW-0378">Hydrolase</keyword>
<feature type="domain" description="ABC transporter" evidence="9">
    <location>
        <begin position="165"/>
        <end position="391"/>
    </location>
</feature>
<dbReference type="GO" id="GO:0043190">
    <property type="term" value="C:ATP-binding cassette (ABC) transporter complex"/>
    <property type="evidence" value="ECO:0007669"/>
    <property type="project" value="TreeGrafter"/>
</dbReference>
<dbReference type="CDD" id="cd03225">
    <property type="entry name" value="ABC_cobalt_CbiO_domain1"/>
    <property type="match status" value="1"/>
</dbReference>
<dbReference type="Gene3D" id="3.40.50.300">
    <property type="entry name" value="P-loop containing nucleotide triphosphate hydrolases"/>
    <property type="match status" value="2"/>
</dbReference>
<dbReference type="Proteomes" id="UP000358366">
    <property type="component" value="Unassembled WGS sequence"/>
</dbReference>
<dbReference type="EC" id="3.6.3.-" evidence="10"/>
<evidence type="ECO:0000256" key="2">
    <source>
        <dbReference type="ARBA" id="ARBA00005417"/>
    </source>
</evidence>
<dbReference type="GO" id="GO:0016887">
    <property type="term" value="F:ATP hydrolysis activity"/>
    <property type="evidence" value="ECO:0007669"/>
    <property type="project" value="InterPro"/>
</dbReference>
<evidence type="ECO:0000256" key="3">
    <source>
        <dbReference type="ARBA" id="ARBA00022448"/>
    </source>
</evidence>
<dbReference type="GO" id="GO:0005524">
    <property type="term" value="F:ATP binding"/>
    <property type="evidence" value="ECO:0007669"/>
    <property type="project" value="UniProtKB-KW"/>
</dbReference>
<evidence type="ECO:0000256" key="5">
    <source>
        <dbReference type="ARBA" id="ARBA00022741"/>
    </source>
</evidence>
<keyword evidence="5" id="KW-0547">Nucleotide-binding</keyword>
<dbReference type="InterPro" id="IPR027417">
    <property type="entry name" value="P-loop_NTPase"/>
</dbReference>
<evidence type="ECO:0000256" key="4">
    <source>
        <dbReference type="ARBA" id="ARBA00022475"/>
    </source>
</evidence>
<dbReference type="PROSITE" id="PS00211">
    <property type="entry name" value="ABC_TRANSPORTER_1"/>
    <property type="match status" value="1"/>
</dbReference>
<evidence type="ECO:0000256" key="1">
    <source>
        <dbReference type="ARBA" id="ARBA00004202"/>
    </source>
</evidence>
<dbReference type="SUPFAM" id="SSF52540">
    <property type="entry name" value="P-loop containing nucleoside triphosphate hydrolases"/>
    <property type="match status" value="2"/>
</dbReference>
<keyword evidence="7" id="KW-1278">Translocase</keyword>
<keyword evidence="4" id="KW-1003">Cell membrane</keyword>
<evidence type="ECO:0000256" key="7">
    <source>
        <dbReference type="ARBA" id="ARBA00022967"/>
    </source>
</evidence>
<dbReference type="CDD" id="cd03226">
    <property type="entry name" value="ABC_cobalt_CbiO_domain2"/>
    <property type="match status" value="1"/>
</dbReference>
<dbReference type="EMBL" id="CABHNI010000015">
    <property type="protein sequence ID" value="VUW99276.1"/>
    <property type="molecule type" value="Genomic_DNA"/>
</dbReference>
<dbReference type="SMART" id="SM00382">
    <property type="entry name" value="AAA"/>
    <property type="match status" value="1"/>
</dbReference>
<evidence type="ECO:0000256" key="6">
    <source>
        <dbReference type="ARBA" id="ARBA00022840"/>
    </source>
</evidence>
<name>A0A564SVM9_9FIRM</name>
<dbReference type="PANTHER" id="PTHR43553">
    <property type="entry name" value="HEAVY METAL TRANSPORTER"/>
    <property type="match status" value="1"/>
</dbReference>
<dbReference type="PROSITE" id="PS50893">
    <property type="entry name" value="ABC_TRANSPORTER_2"/>
    <property type="match status" value="1"/>
</dbReference>
<dbReference type="InterPro" id="IPR050095">
    <property type="entry name" value="ECF_ABC_transporter_ATP-bd"/>
</dbReference>
<evidence type="ECO:0000259" key="9">
    <source>
        <dbReference type="PROSITE" id="PS50893"/>
    </source>
</evidence>
<dbReference type="InterPro" id="IPR015856">
    <property type="entry name" value="ABC_transpr_CbiO/EcfA_su"/>
</dbReference>
<dbReference type="Pfam" id="PF00005">
    <property type="entry name" value="ABC_tran"/>
    <property type="match status" value="2"/>
</dbReference>
<keyword evidence="6 10" id="KW-0067">ATP-binding</keyword>
<dbReference type="InterPro" id="IPR017871">
    <property type="entry name" value="ABC_transporter-like_CS"/>
</dbReference>
<protein>
    <submittedName>
        <fullName evidence="10">HMP/thiamine import ATP-binding protein YkoD</fullName>
        <ecNumber evidence="10">3.6.3.-</ecNumber>
    </submittedName>
</protein>
<dbReference type="GO" id="GO:0042626">
    <property type="term" value="F:ATPase-coupled transmembrane transporter activity"/>
    <property type="evidence" value="ECO:0007669"/>
    <property type="project" value="TreeGrafter"/>
</dbReference>
<accession>A0A564SVM9</accession>
<dbReference type="InterPro" id="IPR003439">
    <property type="entry name" value="ABC_transporter-like_ATP-bd"/>
</dbReference>
<dbReference type="PANTHER" id="PTHR43553:SF27">
    <property type="entry name" value="ENERGY-COUPLING FACTOR TRANSPORTER ATP-BINDING PROTEIN ECFA2"/>
    <property type="match status" value="1"/>
</dbReference>
<gene>
    <name evidence="10" type="primary">ykoD_3</name>
    <name evidence="10" type="ORF">DFSSTS7063_00821</name>
</gene>